<dbReference type="CDD" id="cd24052">
    <property type="entry name" value="ASKHA_NBD_HpPPX-GppA-like"/>
    <property type="match status" value="1"/>
</dbReference>
<dbReference type="OrthoDB" id="9807195at2"/>
<dbReference type="SUPFAM" id="SSF109604">
    <property type="entry name" value="HD-domain/PDEase-like"/>
    <property type="match status" value="1"/>
</dbReference>
<dbReference type="PANTHER" id="PTHR30005:SF0">
    <property type="entry name" value="RETROGRADE REGULATION PROTEIN 2"/>
    <property type="match status" value="1"/>
</dbReference>
<dbReference type="RefSeq" id="WP_135550210.1">
    <property type="nucleotide sequence ID" value="NZ_SPQQ01000008.1"/>
</dbReference>
<dbReference type="AlphaFoldDB" id="A0A4Z0R126"/>
<dbReference type="EMBL" id="SPQQ01000008">
    <property type="protein sequence ID" value="TGE36364.1"/>
    <property type="molecule type" value="Genomic_DNA"/>
</dbReference>
<evidence type="ECO:0000256" key="1">
    <source>
        <dbReference type="ARBA" id="ARBA00007125"/>
    </source>
</evidence>
<dbReference type="InterPro" id="IPR050273">
    <property type="entry name" value="GppA/Ppx_hydrolase"/>
</dbReference>
<dbReference type="Gene3D" id="3.30.420.150">
    <property type="entry name" value="Exopolyphosphatase. Domain 2"/>
    <property type="match status" value="1"/>
</dbReference>
<dbReference type="InterPro" id="IPR030673">
    <property type="entry name" value="PyroPPase_GppA_Ppx"/>
</dbReference>
<proteinExistence type="inferred from homology"/>
<evidence type="ECO:0000259" key="7">
    <source>
        <dbReference type="Pfam" id="PF21447"/>
    </source>
</evidence>
<evidence type="ECO:0000256" key="3">
    <source>
        <dbReference type="ARBA" id="ARBA00020416"/>
    </source>
</evidence>
<evidence type="ECO:0000313" key="9">
    <source>
        <dbReference type="Proteomes" id="UP000298460"/>
    </source>
</evidence>
<sequence length="499" mass="56873">MKNVGVIDIGSNSIRLVVIEIGKKNYFRVIDEVKETVKLGMDMTADGRLDPIRMEKAIQTLTNFKSLCEGLGECNIFPVATEAVRRASNQREFLEKVKSTLNMEIRVLTGAQEAYYDYFGVINSLDFSNGLIMDIGGASTELVWVKNKKKKEAISLPFGAINISAQFNLTEKMTSNTEKALNKYLMDQFKKVAWLEEAKNLPLIGVGGTIRNIGKISRKTNNYPIDRSHNYQMDSSEILKIYDSIKYKNTEQRRKVKGLSKERCDMFVGAFSAVTVLMKYCNNPKMIVSGSGLREGLIYEILRGEQVIKYVLQTSLDNVIKTLHIDKTHAHHVWKLAENLYTQLKPLHKINGNSYKILKTAAMLNDCGKTINFYNYHKHNFYMITNTPIYGLSHKELIMAAYTMMLSVKENFDIDNSPYVTLLNEEDKYIIQRLGIVLRLAECFDRKRNGNITKIECKLKADRLSIHLLSKGTTEGERKEVEGCGAYFTKVFGKTLQFE</sequence>
<dbReference type="InterPro" id="IPR048950">
    <property type="entry name" value="Ppx_GppA_C"/>
</dbReference>
<evidence type="ECO:0000256" key="4">
    <source>
        <dbReference type="ARBA" id="ARBA00022801"/>
    </source>
</evidence>
<evidence type="ECO:0000256" key="2">
    <source>
        <dbReference type="ARBA" id="ARBA00012451"/>
    </source>
</evidence>
<keyword evidence="4 8" id="KW-0378">Hydrolase</keyword>
<dbReference type="EC" id="3.6.1.11" evidence="2"/>
<keyword evidence="9" id="KW-1185">Reference proteome</keyword>
<gene>
    <name evidence="8" type="primary">ppx</name>
    <name evidence="8" type="ORF">E4K67_20775</name>
</gene>
<dbReference type="InterPro" id="IPR022371">
    <property type="entry name" value="Exopolyphosphatase"/>
</dbReference>
<organism evidence="8 9">
    <name type="scientific">Desulfosporosinus fructosivorans</name>
    <dbReference type="NCBI Taxonomy" id="2018669"/>
    <lineage>
        <taxon>Bacteria</taxon>
        <taxon>Bacillati</taxon>
        <taxon>Bacillota</taxon>
        <taxon>Clostridia</taxon>
        <taxon>Eubacteriales</taxon>
        <taxon>Desulfitobacteriaceae</taxon>
        <taxon>Desulfosporosinus</taxon>
    </lineage>
</organism>
<dbReference type="GO" id="GO:0004309">
    <property type="term" value="F:exopolyphosphatase activity"/>
    <property type="evidence" value="ECO:0007669"/>
    <property type="project" value="UniProtKB-EC"/>
</dbReference>
<dbReference type="Pfam" id="PF21447">
    <property type="entry name" value="Ppx-GppA_III"/>
    <property type="match status" value="1"/>
</dbReference>
<name>A0A4Z0R126_9FIRM</name>
<dbReference type="InterPro" id="IPR003695">
    <property type="entry name" value="Ppx_GppA_N"/>
</dbReference>
<dbReference type="SUPFAM" id="SSF53067">
    <property type="entry name" value="Actin-like ATPase domain"/>
    <property type="match status" value="2"/>
</dbReference>
<dbReference type="Proteomes" id="UP000298460">
    <property type="component" value="Unassembled WGS sequence"/>
</dbReference>
<dbReference type="PIRSF" id="PIRSF001267">
    <property type="entry name" value="Pyrophosphatase_GppA_Ppx"/>
    <property type="match status" value="1"/>
</dbReference>
<dbReference type="PANTHER" id="PTHR30005">
    <property type="entry name" value="EXOPOLYPHOSPHATASE"/>
    <property type="match status" value="1"/>
</dbReference>
<comment type="catalytic activity">
    <reaction evidence="5">
        <text>[phosphate](n) + H2O = [phosphate](n-1) + phosphate + H(+)</text>
        <dbReference type="Rhea" id="RHEA:21528"/>
        <dbReference type="Rhea" id="RHEA-COMP:9859"/>
        <dbReference type="Rhea" id="RHEA-COMP:14279"/>
        <dbReference type="ChEBI" id="CHEBI:15377"/>
        <dbReference type="ChEBI" id="CHEBI:15378"/>
        <dbReference type="ChEBI" id="CHEBI:16838"/>
        <dbReference type="ChEBI" id="CHEBI:43474"/>
        <dbReference type="EC" id="3.6.1.11"/>
    </reaction>
</comment>
<comment type="caution">
    <text evidence="8">The sequence shown here is derived from an EMBL/GenBank/DDBJ whole genome shotgun (WGS) entry which is preliminary data.</text>
</comment>
<evidence type="ECO:0000259" key="6">
    <source>
        <dbReference type="Pfam" id="PF02541"/>
    </source>
</evidence>
<evidence type="ECO:0000313" key="8">
    <source>
        <dbReference type="EMBL" id="TGE36364.1"/>
    </source>
</evidence>
<dbReference type="GO" id="GO:0006793">
    <property type="term" value="P:phosphorus metabolic process"/>
    <property type="evidence" value="ECO:0007669"/>
    <property type="project" value="InterPro"/>
</dbReference>
<protein>
    <recommendedName>
        <fullName evidence="3">Exopolyphosphatase</fullName>
        <ecNumber evidence="2">3.6.1.11</ecNumber>
    </recommendedName>
</protein>
<dbReference type="Gene3D" id="1.10.3210.10">
    <property type="entry name" value="Hypothetical protein af1432"/>
    <property type="match status" value="1"/>
</dbReference>
<dbReference type="InterPro" id="IPR043129">
    <property type="entry name" value="ATPase_NBD"/>
</dbReference>
<feature type="domain" description="Ppx/GppA phosphatase C-terminal" evidence="7">
    <location>
        <begin position="313"/>
        <end position="469"/>
    </location>
</feature>
<dbReference type="Gene3D" id="3.30.420.40">
    <property type="match status" value="1"/>
</dbReference>
<dbReference type="NCBIfam" id="TIGR03706">
    <property type="entry name" value="exo_poly_only"/>
    <property type="match status" value="1"/>
</dbReference>
<accession>A0A4Z0R126</accession>
<evidence type="ECO:0000256" key="5">
    <source>
        <dbReference type="ARBA" id="ARBA00047607"/>
    </source>
</evidence>
<comment type="similarity">
    <text evidence="1">Belongs to the GppA/Ppx family.</text>
</comment>
<reference evidence="8 9" key="1">
    <citation type="submission" date="2019-03" db="EMBL/GenBank/DDBJ databases">
        <title>Draft Genome Sequence of Desulfosporosinus fructosivorans Strain 63.6F, Isolated from Marine Sediment in the Baltic Sea.</title>
        <authorList>
            <person name="Hausmann B."/>
            <person name="Vandieken V."/>
            <person name="Pjevac P."/>
            <person name="Schreck K."/>
            <person name="Herbold C.W."/>
            <person name="Loy A."/>
        </authorList>
    </citation>
    <scope>NUCLEOTIDE SEQUENCE [LARGE SCALE GENOMIC DNA]</scope>
    <source>
        <strain evidence="8 9">63.6F</strain>
    </source>
</reference>
<dbReference type="Pfam" id="PF02541">
    <property type="entry name" value="Ppx-GppA"/>
    <property type="match status" value="1"/>
</dbReference>
<feature type="domain" description="Ppx/GppA phosphatase N-terminal" evidence="6">
    <location>
        <begin position="18"/>
        <end position="303"/>
    </location>
</feature>
<dbReference type="GO" id="GO:0006357">
    <property type="term" value="P:regulation of transcription by RNA polymerase II"/>
    <property type="evidence" value="ECO:0007669"/>
    <property type="project" value="TreeGrafter"/>
</dbReference>